<feature type="transmembrane region" description="Helical" evidence="8">
    <location>
        <begin position="140"/>
        <end position="161"/>
    </location>
</feature>
<feature type="transmembrane region" description="Helical" evidence="8">
    <location>
        <begin position="74"/>
        <end position="95"/>
    </location>
</feature>
<keyword evidence="10" id="KW-1185">Reference proteome</keyword>
<feature type="transmembrane region" description="Helical" evidence="8">
    <location>
        <begin position="329"/>
        <end position="347"/>
    </location>
</feature>
<evidence type="ECO:0000256" key="2">
    <source>
        <dbReference type="ARBA" id="ARBA00007998"/>
    </source>
</evidence>
<sequence length="354" mass="40423">MSKWMIYILLLQVHLAAALSFYAVKIFDSTTKAHWEPVLASCLLEVVLVWIYLKGLSLSKGKNLVEIIRGAVGKWGAILILLPFVLFIFFHLILLARNQITDINITLLPQTPLWATTLVYVILLFYAASKGIAVIARMSVALFFLFMPFVLFSLLISYKNFDLLNAFPLWDPTMSFVTKPSYYVSMYAHTGFLFLGMLSLKKSVTMRKMWSVFALIAFFYIASVYVPLFIFGQETLILLEHPTLIATDTIDLEWVVFDWLPTFFIVSSSALSILEGAVSTWMFILLIRKLILPVQELWLLLIFGFAVYVLSLMIPNVHRLNHFDSVNTLFALYSIIIIPVVTVLSSLKQRRHPS</sequence>
<dbReference type="EMBL" id="JANQBD010000033">
    <property type="protein sequence ID" value="MCR8635885.1"/>
    <property type="molecule type" value="Genomic_DNA"/>
</dbReference>
<protein>
    <submittedName>
        <fullName evidence="9">Spore germination protein</fullName>
    </submittedName>
</protein>
<feature type="transmembrane region" description="Helical" evidence="8">
    <location>
        <begin position="297"/>
        <end position="317"/>
    </location>
</feature>
<feature type="transmembrane region" description="Helical" evidence="8">
    <location>
        <begin position="181"/>
        <end position="200"/>
    </location>
</feature>
<organism evidence="9 10">
    <name type="scientific">Paenibacillus radicis</name>
    <name type="common">ex Xue et al. 2023</name>
    <dbReference type="NCBI Taxonomy" id="2972489"/>
    <lineage>
        <taxon>Bacteria</taxon>
        <taxon>Bacillati</taxon>
        <taxon>Bacillota</taxon>
        <taxon>Bacilli</taxon>
        <taxon>Bacillales</taxon>
        <taxon>Paenibacillaceae</taxon>
        <taxon>Paenibacillus</taxon>
    </lineage>
</organism>
<comment type="similarity">
    <text evidence="2">Belongs to the amino acid-polyamine-organocation (APC) superfamily. Spore germination protein (SGP) (TC 2.A.3.9) family.</text>
</comment>
<keyword evidence="4" id="KW-0309">Germination</keyword>
<feature type="transmembrane region" description="Helical" evidence="8">
    <location>
        <begin position="263"/>
        <end position="285"/>
    </location>
</feature>
<dbReference type="PANTHER" id="PTHR34975">
    <property type="entry name" value="SPORE GERMINATION PROTEIN A2"/>
    <property type="match status" value="1"/>
</dbReference>
<dbReference type="PANTHER" id="PTHR34975:SF2">
    <property type="entry name" value="SPORE GERMINATION PROTEIN A2"/>
    <property type="match status" value="1"/>
</dbReference>
<evidence type="ECO:0000256" key="7">
    <source>
        <dbReference type="ARBA" id="ARBA00023136"/>
    </source>
</evidence>
<feature type="transmembrane region" description="Helical" evidence="8">
    <location>
        <begin position="33"/>
        <end position="53"/>
    </location>
</feature>
<accession>A0ABT1YT55</accession>
<dbReference type="Proteomes" id="UP001300012">
    <property type="component" value="Unassembled WGS sequence"/>
</dbReference>
<comment type="subcellular location">
    <subcellularLocation>
        <location evidence="1">Membrane</location>
        <topology evidence="1">Multi-pass membrane protein</topology>
    </subcellularLocation>
</comment>
<name>A0ABT1YT55_9BACL</name>
<evidence type="ECO:0000256" key="4">
    <source>
        <dbReference type="ARBA" id="ARBA00022544"/>
    </source>
</evidence>
<evidence type="ECO:0000256" key="1">
    <source>
        <dbReference type="ARBA" id="ARBA00004141"/>
    </source>
</evidence>
<reference evidence="9 10" key="1">
    <citation type="submission" date="2022-08" db="EMBL/GenBank/DDBJ databases">
        <title>Paenibacillus endoradicis sp. nov., Paenibacillus radicibacter sp. nov and Paenibacillus pararadicis sp. nov., three cold-adapted plant growth-promoting bacteria isolated from root of Larix gmelinii in Great Khingan.</title>
        <authorList>
            <person name="Xue H."/>
        </authorList>
    </citation>
    <scope>NUCLEOTIDE SEQUENCE [LARGE SCALE GENOMIC DNA]</scope>
    <source>
        <strain evidence="9 10">N5-1-1-5</strain>
    </source>
</reference>
<feature type="transmembrane region" description="Helical" evidence="8">
    <location>
        <begin position="212"/>
        <end position="232"/>
    </location>
</feature>
<keyword evidence="5 8" id="KW-0812">Transmembrane</keyword>
<keyword evidence="7 8" id="KW-0472">Membrane</keyword>
<feature type="transmembrane region" description="Helical" evidence="8">
    <location>
        <begin position="107"/>
        <end position="128"/>
    </location>
</feature>
<evidence type="ECO:0000313" key="9">
    <source>
        <dbReference type="EMBL" id="MCR8635885.1"/>
    </source>
</evidence>
<evidence type="ECO:0000256" key="6">
    <source>
        <dbReference type="ARBA" id="ARBA00022989"/>
    </source>
</evidence>
<dbReference type="InterPro" id="IPR004761">
    <property type="entry name" value="Spore_GerAB"/>
</dbReference>
<proteinExistence type="inferred from homology"/>
<keyword evidence="6 8" id="KW-1133">Transmembrane helix</keyword>
<comment type="caution">
    <text evidence="9">The sequence shown here is derived from an EMBL/GenBank/DDBJ whole genome shotgun (WGS) entry which is preliminary data.</text>
</comment>
<evidence type="ECO:0000256" key="3">
    <source>
        <dbReference type="ARBA" id="ARBA00022448"/>
    </source>
</evidence>
<dbReference type="Pfam" id="PF03845">
    <property type="entry name" value="Spore_permease"/>
    <property type="match status" value="1"/>
</dbReference>
<evidence type="ECO:0000313" key="10">
    <source>
        <dbReference type="Proteomes" id="UP001300012"/>
    </source>
</evidence>
<evidence type="ECO:0000256" key="5">
    <source>
        <dbReference type="ARBA" id="ARBA00022692"/>
    </source>
</evidence>
<keyword evidence="3" id="KW-0813">Transport</keyword>
<evidence type="ECO:0000256" key="8">
    <source>
        <dbReference type="SAM" id="Phobius"/>
    </source>
</evidence>
<dbReference type="RefSeq" id="WP_258217429.1">
    <property type="nucleotide sequence ID" value="NZ_JANQBD010000033.1"/>
</dbReference>
<gene>
    <name evidence="9" type="ORF">NV381_32315</name>
</gene>